<dbReference type="InterPro" id="IPR053154">
    <property type="entry name" value="c-di-AMP_regulator"/>
</dbReference>
<feature type="chain" id="PRO_5039703529" evidence="2">
    <location>
        <begin position="28"/>
        <end position="368"/>
    </location>
</feature>
<evidence type="ECO:0000313" key="4">
    <source>
        <dbReference type="Proteomes" id="UP000010296"/>
    </source>
</evidence>
<dbReference type="AlphaFoldDB" id="E6LGL9"/>
<protein>
    <submittedName>
        <fullName evidence="3">YbbR-like protein</fullName>
    </submittedName>
</protein>
<dbReference type="eggNOG" id="COG4856">
    <property type="taxonomic scope" value="Bacteria"/>
</dbReference>
<accession>E6LGL9</accession>
<dbReference type="Pfam" id="PF07949">
    <property type="entry name" value="YbbR"/>
    <property type="match status" value="2"/>
</dbReference>
<keyword evidence="2" id="KW-0732">Signal</keyword>
<keyword evidence="4" id="KW-1185">Reference proteome</keyword>
<feature type="signal peptide" evidence="2">
    <location>
        <begin position="1"/>
        <end position="27"/>
    </location>
</feature>
<dbReference type="GeneID" id="302705516"/>
<dbReference type="Gene3D" id="2.170.120.30">
    <property type="match status" value="1"/>
</dbReference>
<evidence type="ECO:0000313" key="3">
    <source>
        <dbReference type="EMBL" id="EFU73630.1"/>
    </source>
</evidence>
<gene>
    <name evidence="3" type="ORF">HMPREF9088_1509</name>
</gene>
<dbReference type="PATRIC" id="fig|888064.11.peg.2332"/>
<dbReference type="Proteomes" id="UP000010296">
    <property type="component" value="Unassembled WGS sequence"/>
</dbReference>
<dbReference type="OrthoDB" id="2960905at2"/>
<evidence type="ECO:0000256" key="2">
    <source>
        <dbReference type="SAM" id="SignalP"/>
    </source>
</evidence>
<comment type="caution">
    <text evidence="3">The sequence shown here is derived from an EMBL/GenBank/DDBJ whole genome shotgun (WGS) entry which is preliminary data.</text>
</comment>
<reference evidence="3 4" key="1">
    <citation type="submission" date="2010-12" db="EMBL/GenBank/DDBJ databases">
        <authorList>
            <person name="Muzny D."/>
            <person name="Qin X."/>
            <person name="Deng J."/>
            <person name="Jiang H."/>
            <person name="Liu Y."/>
            <person name="Qu J."/>
            <person name="Song X.-Z."/>
            <person name="Zhang L."/>
            <person name="Thornton R."/>
            <person name="Coyle M."/>
            <person name="Francisco L."/>
            <person name="Jackson L."/>
            <person name="Javaid M."/>
            <person name="Korchina V."/>
            <person name="Kovar C."/>
            <person name="Mata R."/>
            <person name="Mathew T."/>
            <person name="Ngo R."/>
            <person name="Nguyen L."/>
            <person name="Nguyen N."/>
            <person name="Okwuonu G."/>
            <person name="Ongeri F."/>
            <person name="Pham C."/>
            <person name="Simmons D."/>
            <person name="Wilczek-Boney K."/>
            <person name="Hale W."/>
            <person name="Jakkamsetti A."/>
            <person name="Pham P."/>
            <person name="Ruth R."/>
            <person name="San Lucas F."/>
            <person name="Warren J."/>
            <person name="Zhang J."/>
            <person name="Zhao Z."/>
            <person name="Zhou C."/>
            <person name="Zhu D."/>
            <person name="Lee S."/>
            <person name="Bess C."/>
            <person name="Blankenburg K."/>
            <person name="Forbes L."/>
            <person name="Fu Q."/>
            <person name="Gubbala S."/>
            <person name="Hirani K."/>
            <person name="Jayaseelan J.C."/>
            <person name="Lara F."/>
            <person name="Munidasa M."/>
            <person name="Palculict T."/>
            <person name="Patil S."/>
            <person name="Pu L.-L."/>
            <person name="Saada N."/>
            <person name="Tang L."/>
            <person name="Weissenberger G."/>
            <person name="Zhu Y."/>
            <person name="Hemphill L."/>
            <person name="Shang Y."/>
            <person name="Youmans B."/>
            <person name="Ayvaz T."/>
            <person name="Ross M."/>
            <person name="Santibanez J."/>
            <person name="Aqrawi P."/>
            <person name="Gross S."/>
            <person name="Joshi V."/>
            <person name="Fowler G."/>
            <person name="Nazareth L."/>
            <person name="Reid J."/>
            <person name="Worley K."/>
            <person name="Petrosino J."/>
            <person name="Highlander S."/>
            <person name="Gibbs R."/>
        </authorList>
    </citation>
    <scope>NUCLEOTIDE SEQUENCE [LARGE SCALE GENOMIC DNA]</scope>
    <source>
        <strain evidence="4">DSM 15952 / CCUG 50447 / LMG 22039 / TP 1.5</strain>
    </source>
</reference>
<dbReference type="Gene3D" id="2.170.120.40">
    <property type="entry name" value="YbbR-like domain"/>
    <property type="match status" value="2"/>
</dbReference>
<name>E6LGL9_ENTI1</name>
<feature type="region of interest" description="Disordered" evidence="1">
    <location>
        <begin position="318"/>
        <end position="368"/>
    </location>
</feature>
<dbReference type="InterPro" id="IPR012505">
    <property type="entry name" value="YbbR"/>
</dbReference>
<evidence type="ECO:0000256" key="1">
    <source>
        <dbReference type="SAM" id="MobiDB-lite"/>
    </source>
</evidence>
<dbReference type="RefSeq" id="WP_007208522.1">
    <property type="nucleotide sequence ID" value="NZ_GL622241.1"/>
</dbReference>
<dbReference type="PANTHER" id="PTHR37804:SF1">
    <property type="entry name" value="CDAA REGULATORY PROTEIN CDAR"/>
    <property type="match status" value="1"/>
</dbReference>
<dbReference type="PANTHER" id="PTHR37804">
    <property type="entry name" value="CDAA REGULATORY PROTEIN CDAR"/>
    <property type="match status" value="1"/>
</dbReference>
<dbReference type="EMBL" id="AEPV01000064">
    <property type="protein sequence ID" value="EFU73630.1"/>
    <property type="molecule type" value="Genomic_DNA"/>
</dbReference>
<dbReference type="STRING" id="888064.HMPREF9088_1509"/>
<organism evidence="3 4">
    <name type="scientific">Enterococcus italicus (strain DSM 15952 / CCUG 50447 / LMG 22039 / TP 1.5)</name>
    <dbReference type="NCBI Taxonomy" id="888064"/>
    <lineage>
        <taxon>Bacteria</taxon>
        <taxon>Bacillati</taxon>
        <taxon>Bacillota</taxon>
        <taxon>Bacilli</taxon>
        <taxon>Lactobacillales</taxon>
        <taxon>Enterococcaceae</taxon>
        <taxon>Enterococcus</taxon>
    </lineage>
</organism>
<sequence>MKVKFRKKNLFYSFIALLFTLVLFFNANSSSLQKNIIPTSTTYEENVKDVTIQPIYDSDEYFIQGFNTTVAVKLTSDNRVQLNTEKNQETRNFRVVADLSKLTVGTHEVALKVQNLSSGVTATLASKSITVTIEKKVTKTIKVSASISEDHLQDGYQLGKITVEPSEVEITTGEDTLKELTSVEASLSHLTDLNKDTSTKASIVAVDKNGEKLPAVISPEQVTVNIEVNAPTKEVPVNVVPSGTMDSSVSDLTYRLDQDTVTVTGTQTLLDQIDRVSLPVDIDNITKLTQVKVAVPVEDGVTADPASILVTIVPTLKQTTESTSSSSTSHSSETTDKTSTSSSSQSGSTSSEQSTNSSESSESTSSDN</sequence>
<proteinExistence type="predicted"/>
<dbReference type="HOGENOM" id="CLU_039811_2_2_9"/>